<dbReference type="AlphaFoldDB" id="A0A0F9C693"/>
<protein>
    <submittedName>
        <fullName evidence="1">Uncharacterized protein</fullName>
    </submittedName>
</protein>
<evidence type="ECO:0000313" key="1">
    <source>
        <dbReference type="EMBL" id="KKL44813.1"/>
    </source>
</evidence>
<sequence length="116" mass="12977">MQRKIMGTPIVLTVGGEYDGEGEPILAIERADIRRKILTKAAEVFRGVTLTDTDGAWIDANGVVVIERGFQVLVYPNPASRVSMTEFVEFIICDFIIIELSRCGFILLLHYYIPSL</sequence>
<comment type="caution">
    <text evidence="1">The sequence shown here is derived from an EMBL/GenBank/DDBJ whole genome shotgun (WGS) entry which is preliminary data.</text>
</comment>
<reference evidence="1" key="1">
    <citation type="journal article" date="2015" name="Nature">
        <title>Complex archaea that bridge the gap between prokaryotes and eukaryotes.</title>
        <authorList>
            <person name="Spang A."/>
            <person name="Saw J.H."/>
            <person name="Jorgensen S.L."/>
            <person name="Zaremba-Niedzwiedzka K."/>
            <person name="Martijn J."/>
            <person name="Lind A.E."/>
            <person name="van Eijk R."/>
            <person name="Schleper C."/>
            <person name="Guy L."/>
            <person name="Ettema T.J."/>
        </authorList>
    </citation>
    <scope>NUCLEOTIDE SEQUENCE</scope>
</reference>
<gene>
    <name evidence="1" type="ORF">LCGC14_2361920</name>
</gene>
<name>A0A0F9C693_9ZZZZ</name>
<organism evidence="1">
    <name type="scientific">marine sediment metagenome</name>
    <dbReference type="NCBI Taxonomy" id="412755"/>
    <lineage>
        <taxon>unclassified sequences</taxon>
        <taxon>metagenomes</taxon>
        <taxon>ecological metagenomes</taxon>
    </lineage>
</organism>
<proteinExistence type="predicted"/>
<accession>A0A0F9C693</accession>
<dbReference type="EMBL" id="LAZR01034621">
    <property type="protein sequence ID" value="KKL44813.1"/>
    <property type="molecule type" value="Genomic_DNA"/>
</dbReference>